<evidence type="ECO:0000256" key="6">
    <source>
        <dbReference type="ARBA" id="ARBA00023136"/>
    </source>
</evidence>
<keyword evidence="4 7" id="KW-0812">Transmembrane</keyword>
<accession>A0ABW1MPA9</accession>
<feature type="transmembrane region" description="Helical" evidence="7">
    <location>
        <begin position="124"/>
        <end position="151"/>
    </location>
</feature>
<keyword evidence="3" id="KW-1003">Cell membrane</keyword>
<organism evidence="9 10">
    <name type="scientific">Streptomyces ochraceiscleroticus</name>
    <dbReference type="NCBI Taxonomy" id="47761"/>
    <lineage>
        <taxon>Bacteria</taxon>
        <taxon>Bacillati</taxon>
        <taxon>Actinomycetota</taxon>
        <taxon>Actinomycetes</taxon>
        <taxon>Kitasatosporales</taxon>
        <taxon>Streptomycetaceae</taxon>
        <taxon>Streptomyces</taxon>
    </lineage>
</organism>
<dbReference type="Pfam" id="PF07690">
    <property type="entry name" value="MFS_1"/>
    <property type="match status" value="1"/>
</dbReference>
<name>A0ABW1MPA9_9ACTN</name>
<feature type="domain" description="Major facilitator superfamily (MFS) profile" evidence="8">
    <location>
        <begin position="24"/>
        <end position="434"/>
    </location>
</feature>
<feature type="transmembrane region" description="Helical" evidence="7">
    <location>
        <begin position="408"/>
        <end position="431"/>
    </location>
</feature>
<sequence length="439" mass="46112">MDATTSQSARSVVHEGDSRTARRAGLASFIGTTIEWCDFYIYSTASALVLGKLFFPATSSGTGMLASFGTLWLGFLARPIGGIVFGHLGDRIGRKKTLVTTLLMMGVATTLIGLLPTYGSVGMLAPVLLIVLRMVQGVAVGGEWGGAVLIASEHAPKGRGLSFGAFAQQGSPAGSILATLSFALLTQLPDASFDAWGWRLPFVFSALLVIVGLVIRLRVAESPEFTRLRTKREVARVPLGEVLRRHPGTLVLGVLASSIGIAATYFITTFILSWATGDLGFDRSTMLNVLLVYSVVQFLAQPLGVILAERFGTARTVGTLLTLNFLLVPVMYALVATENAVAAGFGISLLGVTGAMNYAILAGLLAQAFPARVRYTGISLSYQLCSALIGGTAPLVGEWLFTSSGGSIVPVAVYQMALVVVSLVCSLVVLARSARTAEA</sequence>
<evidence type="ECO:0000256" key="7">
    <source>
        <dbReference type="SAM" id="Phobius"/>
    </source>
</evidence>
<dbReference type="Gene3D" id="1.20.1250.20">
    <property type="entry name" value="MFS general substrate transporter like domains"/>
    <property type="match status" value="2"/>
</dbReference>
<evidence type="ECO:0000256" key="5">
    <source>
        <dbReference type="ARBA" id="ARBA00022989"/>
    </source>
</evidence>
<evidence type="ECO:0000256" key="1">
    <source>
        <dbReference type="ARBA" id="ARBA00004651"/>
    </source>
</evidence>
<reference evidence="10" key="1">
    <citation type="journal article" date="2019" name="Int. J. Syst. Evol. Microbiol.">
        <title>The Global Catalogue of Microorganisms (GCM) 10K type strain sequencing project: providing services to taxonomists for standard genome sequencing and annotation.</title>
        <authorList>
            <consortium name="The Broad Institute Genomics Platform"/>
            <consortium name="The Broad Institute Genome Sequencing Center for Infectious Disease"/>
            <person name="Wu L."/>
            <person name="Ma J."/>
        </authorList>
    </citation>
    <scope>NUCLEOTIDE SEQUENCE [LARGE SCALE GENOMIC DNA]</scope>
    <source>
        <strain evidence="10">CGMCC 1.15180</strain>
    </source>
</reference>
<dbReference type="PROSITE" id="PS50850">
    <property type="entry name" value="MFS"/>
    <property type="match status" value="1"/>
</dbReference>
<feature type="transmembrane region" description="Helical" evidence="7">
    <location>
        <begin position="317"/>
        <end position="335"/>
    </location>
</feature>
<dbReference type="PANTHER" id="PTHR43045">
    <property type="entry name" value="SHIKIMATE TRANSPORTER"/>
    <property type="match status" value="1"/>
</dbReference>
<evidence type="ECO:0000256" key="4">
    <source>
        <dbReference type="ARBA" id="ARBA00022692"/>
    </source>
</evidence>
<dbReference type="SUPFAM" id="SSF103473">
    <property type="entry name" value="MFS general substrate transporter"/>
    <property type="match status" value="1"/>
</dbReference>
<feature type="transmembrane region" description="Helical" evidence="7">
    <location>
        <begin position="250"/>
        <end position="275"/>
    </location>
</feature>
<keyword evidence="6 7" id="KW-0472">Membrane</keyword>
<feature type="transmembrane region" description="Helical" evidence="7">
    <location>
        <begin position="196"/>
        <end position="219"/>
    </location>
</feature>
<feature type="transmembrane region" description="Helical" evidence="7">
    <location>
        <begin position="287"/>
        <end position="308"/>
    </location>
</feature>
<feature type="transmembrane region" description="Helical" evidence="7">
    <location>
        <begin position="98"/>
        <end position="118"/>
    </location>
</feature>
<evidence type="ECO:0000256" key="2">
    <source>
        <dbReference type="ARBA" id="ARBA00022448"/>
    </source>
</evidence>
<feature type="transmembrane region" description="Helical" evidence="7">
    <location>
        <begin position="53"/>
        <end position="77"/>
    </location>
</feature>
<keyword evidence="10" id="KW-1185">Reference proteome</keyword>
<dbReference type="RefSeq" id="WP_051862647.1">
    <property type="nucleotide sequence ID" value="NZ_JBHSPX010000007.1"/>
</dbReference>
<proteinExistence type="predicted"/>
<comment type="subcellular location">
    <subcellularLocation>
        <location evidence="1">Cell membrane</location>
        <topology evidence="1">Multi-pass membrane protein</topology>
    </subcellularLocation>
</comment>
<dbReference type="EMBL" id="JBHSPX010000007">
    <property type="protein sequence ID" value="MFC6065225.1"/>
    <property type="molecule type" value="Genomic_DNA"/>
</dbReference>
<dbReference type="InterPro" id="IPR036259">
    <property type="entry name" value="MFS_trans_sf"/>
</dbReference>
<comment type="caution">
    <text evidence="9">The sequence shown here is derived from an EMBL/GenBank/DDBJ whole genome shotgun (WGS) entry which is preliminary data.</text>
</comment>
<evidence type="ECO:0000256" key="3">
    <source>
        <dbReference type="ARBA" id="ARBA00022475"/>
    </source>
</evidence>
<protein>
    <submittedName>
        <fullName evidence="9">MFS transporter</fullName>
    </submittedName>
</protein>
<feature type="transmembrane region" description="Helical" evidence="7">
    <location>
        <begin position="378"/>
        <end position="396"/>
    </location>
</feature>
<gene>
    <name evidence="9" type="ORF">ACFP4F_22165</name>
</gene>
<evidence type="ECO:0000259" key="8">
    <source>
        <dbReference type="PROSITE" id="PS50850"/>
    </source>
</evidence>
<dbReference type="Proteomes" id="UP001596139">
    <property type="component" value="Unassembled WGS sequence"/>
</dbReference>
<feature type="transmembrane region" description="Helical" evidence="7">
    <location>
        <begin position="163"/>
        <end position="184"/>
    </location>
</feature>
<dbReference type="PANTHER" id="PTHR43045:SF2">
    <property type="entry name" value="INNER MEMBRANE METABOLITE TRANSPORT PROTEIN YHJE"/>
    <property type="match status" value="1"/>
</dbReference>
<keyword evidence="5 7" id="KW-1133">Transmembrane helix</keyword>
<feature type="transmembrane region" description="Helical" evidence="7">
    <location>
        <begin position="341"/>
        <end position="366"/>
    </location>
</feature>
<evidence type="ECO:0000313" key="10">
    <source>
        <dbReference type="Proteomes" id="UP001596139"/>
    </source>
</evidence>
<keyword evidence="2" id="KW-0813">Transport</keyword>
<dbReference type="InterPro" id="IPR020846">
    <property type="entry name" value="MFS_dom"/>
</dbReference>
<dbReference type="InterPro" id="IPR011701">
    <property type="entry name" value="MFS"/>
</dbReference>
<dbReference type="CDD" id="cd17369">
    <property type="entry name" value="MFS_ShiA_like"/>
    <property type="match status" value="1"/>
</dbReference>
<evidence type="ECO:0000313" key="9">
    <source>
        <dbReference type="EMBL" id="MFC6065225.1"/>
    </source>
</evidence>